<dbReference type="RefSeq" id="WP_311547142.1">
    <property type="nucleotide sequence ID" value="NZ_JAVREK010000027.1"/>
</dbReference>
<dbReference type="Proteomes" id="UP001183226">
    <property type="component" value="Unassembled WGS sequence"/>
</dbReference>
<sequence>MRVSPSAPATAESAGGARAAAGAPVPPGADAGAAAVPSASRAPAGGAAGEAEPPLLERLPALLAYYQRCLRREAVLGSECPLGADAPDGGSESAVVCLPAGPEPLFSGGEEAPHLPPSVGALVRSAAAGGRTLRYGYPLVLLHPGRGEAKVGLRAAPLLVADIEAVDDGGGLRARAVSGAEVNPVLLRALGIHSAAETAELRAWLRRGATGAGPVPGGSGRRGVRGGGGASAGRARLPRDLEQTVRALLVGFGIERADPILPSRLRDALPGPDASPGARNVAVVYTAGGTGAPVPARGPGPDADDATSLACLVSELGRPAGGDALPDGAAQTALGALLGGPGRPGAEPGVPPVSSGQLDEAGHRVVLAALRAPLTVAAAPPGTDGAGLADAVLRTAAAAGLTAVLGGREDRVLDRIADRAGQPPGHTVARAGGHEQRAAEMRVLERLRDRSVPGTGEDADISALQAQAAGDWMRVERLRRCLDATAAEGRTLARLAEERRSMTDFGWLPDRHFGPGRGGPAYWLGRAERASGGGFAGAKHRAAIRRELGVEPFPENLRRLCRVARIERDWRAALERRRGAPPPEEFAAALAEALERHRASAGALAEGVAAQRAARSRSAVRSRLESLNWYRKRGAAPAEAGSAAAAPGGGTGAGDAAEALPAACPGFAPLLGALPAWAVNTRATGSLPEEAGLFDLAVVVDADQLTVADLVPLLYRAKRALVIGDPARPARWSALQPGEDERLQREAGLSPVLLGRHALVYASDSAYAACASAVSAAGRPPLWLEENRGGRPEVAGVAARHCYGGGFSVSGVERARGGGAVRRPVPGLGGTAGRSRGEWDGAARSDADRSWDRAAEDGAAEGGAVAEHAAGNGAAERGAAVEWRNGFGECEPVPGGVCLNRAEAHRVVRTVQEADARLPRSTRLAAFSPVQPQRALLRRILDRRCLGRDVAVYGPADLVDDEDDAVDVLVVSAVCSGARLPESLLERMRSAETWSAALGRTAEQLVVVGDRAFWRRERGPLAELARSLEAGGEPAAGTAGFRRLSRVLRETGARVQPGPFLHGHRADLRIETPRGPQLVLVDAARTGAELRRLSARADVLAQLSGEPVLQVPEWRCLHEPEAVAGEIGAGTAAAAG</sequence>
<feature type="region of interest" description="Disordered" evidence="1">
    <location>
        <begin position="1"/>
        <end position="51"/>
    </location>
</feature>
<evidence type="ECO:0000313" key="2">
    <source>
        <dbReference type="EMBL" id="MDT0304639.1"/>
    </source>
</evidence>
<evidence type="ECO:0000313" key="3">
    <source>
        <dbReference type="Proteomes" id="UP001183226"/>
    </source>
</evidence>
<feature type="compositionally biased region" description="Gly residues" evidence="1">
    <location>
        <begin position="211"/>
        <end position="231"/>
    </location>
</feature>
<comment type="caution">
    <text evidence="2">The sequence shown here is derived from an EMBL/GenBank/DDBJ whole genome shotgun (WGS) entry which is preliminary data.</text>
</comment>
<feature type="region of interest" description="Disordered" evidence="1">
    <location>
        <begin position="818"/>
        <end position="871"/>
    </location>
</feature>
<accession>A0ABU2KZA0</accession>
<keyword evidence="3" id="KW-1185">Reference proteome</keyword>
<proteinExistence type="predicted"/>
<protein>
    <recommendedName>
        <fullName evidence="4">DNA2/NAM7 helicase-like C-terminal domain-containing protein</fullName>
    </recommendedName>
</protein>
<organism evidence="2 3">
    <name type="scientific">Streptomonospora wellingtoniae</name>
    <dbReference type="NCBI Taxonomy" id="3075544"/>
    <lineage>
        <taxon>Bacteria</taxon>
        <taxon>Bacillati</taxon>
        <taxon>Actinomycetota</taxon>
        <taxon>Actinomycetes</taxon>
        <taxon>Streptosporangiales</taxon>
        <taxon>Nocardiopsidaceae</taxon>
        <taxon>Streptomonospora</taxon>
    </lineage>
</organism>
<dbReference type="EMBL" id="JAVREK010000027">
    <property type="protein sequence ID" value="MDT0304639.1"/>
    <property type="molecule type" value="Genomic_DNA"/>
</dbReference>
<feature type="compositionally biased region" description="Basic and acidic residues" evidence="1">
    <location>
        <begin position="835"/>
        <end position="856"/>
    </location>
</feature>
<feature type="compositionally biased region" description="Low complexity" evidence="1">
    <location>
        <begin position="862"/>
        <end position="871"/>
    </location>
</feature>
<feature type="region of interest" description="Disordered" evidence="1">
    <location>
        <begin position="211"/>
        <end position="235"/>
    </location>
</feature>
<gene>
    <name evidence="2" type="ORF">RM446_21175</name>
</gene>
<reference evidence="3" key="1">
    <citation type="submission" date="2023-07" db="EMBL/GenBank/DDBJ databases">
        <title>30 novel species of actinomycetes from the DSMZ collection.</title>
        <authorList>
            <person name="Nouioui I."/>
        </authorList>
    </citation>
    <scope>NUCLEOTIDE SEQUENCE [LARGE SCALE GENOMIC DNA]</scope>
    <source>
        <strain evidence="3">DSM 45055</strain>
    </source>
</reference>
<evidence type="ECO:0000256" key="1">
    <source>
        <dbReference type="SAM" id="MobiDB-lite"/>
    </source>
</evidence>
<name>A0ABU2KZA0_9ACTN</name>
<evidence type="ECO:0008006" key="4">
    <source>
        <dbReference type="Google" id="ProtNLM"/>
    </source>
</evidence>